<name>A0A9P5Q1E1_9AGAR</name>
<keyword evidence="2" id="KW-1185">Reference proteome</keyword>
<evidence type="ECO:0000313" key="1">
    <source>
        <dbReference type="EMBL" id="KAF9072327.1"/>
    </source>
</evidence>
<accession>A0A9P5Q1E1</accession>
<evidence type="ECO:0000313" key="2">
    <source>
        <dbReference type="Proteomes" id="UP000772434"/>
    </source>
</evidence>
<sequence>MHLHNDSAISLEYDGCTEAFAHLHNNNQISPILPEHDWVIKDAFAHLTIAQHTPWKDSPVTQELDLAFQEYEKSIRRLNEVSRQWPLIHQFFLPHHYISFRKFRLLLKRHKIYLKTYFKDHDYSNEWTVSHLGPLRTQMEATPLQWNLRARVAHCRICYEMYPPLEQEGRPISFPPDTPSVTVTRNGPISYHYGWASFYRDDAHAGNDVWTPNFPYSAEPVLHSYSSSQSPVQ</sequence>
<reference evidence="1" key="1">
    <citation type="submission" date="2020-11" db="EMBL/GenBank/DDBJ databases">
        <authorList>
            <consortium name="DOE Joint Genome Institute"/>
            <person name="Ahrendt S."/>
            <person name="Riley R."/>
            <person name="Andreopoulos W."/>
            <person name="Labutti K."/>
            <person name="Pangilinan J."/>
            <person name="Ruiz-Duenas F.J."/>
            <person name="Barrasa J.M."/>
            <person name="Sanchez-Garcia M."/>
            <person name="Camarero S."/>
            <person name="Miyauchi S."/>
            <person name="Serrano A."/>
            <person name="Linde D."/>
            <person name="Babiker R."/>
            <person name="Drula E."/>
            <person name="Ayuso-Fernandez I."/>
            <person name="Pacheco R."/>
            <person name="Padilla G."/>
            <person name="Ferreira P."/>
            <person name="Barriuso J."/>
            <person name="Kellner H."/>
            <person name="Castanera R."/>
            <person name="Alfaro M."/>
            <person name="Ramirez L."/>
            <person name="Pisabarro A.G."/>
            <person name="Kuo A."/>
            <person name="Tritt A."/>
            <person name="Lipzen A."/>
            <person name="He G."/>
            <person name="Yan M."/>
            <person name="Ng V."/>
            <person name="Cullen D."/>
            <person name="Martin F."/>
            <person name="Rosso M.-N."/>
            <person name="Henrissat B."/>
            <person name="Hibbett D."/>
            <person name="Martinez A.T."/>
            <person name="Grigoriev I.V."/>
        </authorList>
    </citation>
    <scope>NUCLEOTIDE SEQUENCE</scope>
    <source>
        <strain evidence="1">AH 40177</strain>
    </source>
</reference>
<protein>
    <submittedName>
        <fullName evidence="1">Uncharacterized protein</fullName>
    </submittedName>
</protein>
<dbReference type="Proteomes" id="UP000772434">
    <property type="component" value="Unassembled WGS sequence"/>
</dbReference>
<dbReference type="OrthoDB" id="10558935at2759"/>
<comment type="caution">
    <text evidence="1">The sequence shown here is derived from an EMBL/GenBank/DDBJ whole genome shotgun (WGS) entry which is preliminary data.</text>
</comment>
<dbReference type="AlphaFoldDB" id="A0A9P5Q1E1"/>
<gene>
    <name evidence="1" type="ORF">BDP27DRAFT_1445804</name>
</gene>
<organism evidence="1 2">
    <name type="scientific">Rhodocollybia butyracea</name>
    <dbReference type="NCBI Taxonomy" id="206335"/>
    <lineage>
        <taxon>Eukaryota</taxon>
        <taxon>Fungi</taxon>
        <taxon>Dikarya</taxon>
        <taxon>Basidiomycota</taxon>
        <taxon>Agaricomycotina</taxon>
        <taxon>Agaricomycetes</taxon>
        <taxon>Agaricomycetidae</taxon>
        <taxon>Agaricales</taxon>
        <taxon>Marasmiineae</taxon>
        <taxon>Omphalotaceae</taxon>
        <taxon>Rhodocollybia</taxon>
    </lineage>
</organism>
<proteinExistence type="predicted"/>
<dbReference type="EMBL" id="JADNRY010000025">
    <property type="protein sequence ID" value="KAF9072327.1"/>
    <property type="molecule type" value="Genomic_DNA"/>
</dbReference>